<dbReference type="AlphaFoldDB" id="A0A0C3JMS1"/>
<dbReference type="InParanoid" id="A0A0C3JMS1"/>
<gene>
    <name evidence="1" type="ORF">M404DRAFT_995674</name>
</gene>
<evidence type="ECO:0000313" key="1">
    <source>
        <dbReference type="EMBL" id="KIO10483.1"/>
    </source>
</evidence>
<reference evidence="2" key="2">
    <citation type="submission" date="2015-01" db="EMBL/GenBank/DDBJ databases">
        <title>Evolutionary Origins and Diversification of the Mycorrhizal Mutualists.</title>
        <authorList>
            <consortium name="DOE Joint Genome Institute"/>
            <consortium name="Mycorrhizal Genomics Consortium"/>
            <person name="Kohler A."/>
            <person name="Kuo A."/>
            <person name="Nagy L.G."/>
            <person name="Floudas D."/>
            <person name="Copeland A."/>
            <person name="Barry K.W."/>
            <person name="Cichocki N."/>
            <person name="Veneault-Fourrey C."/>
            <person name="LaButti K."/>
            <person name="Lindquist E.A."/>
            <person name="Lipzen A."/>
            <person name="Lundell T."/>
            <person name="Morin E."/>
            <person name="Murat C."/>
            <person name="Riley R."/>
            <person name="Ohm R."/>
            <person name="Sun H."/>
            <person name="Tunlid A."/>
            <person name="Henrissat B."/>
            <person name="Grigoriev I.V."/>
            <person name="Hibbett D.S."/>
            <person name="Martin F."/>
        </authorList>
    </citation>
    <scope>NUCLEOTIDE SEQUENCE [LARGE SCALE GENOMIC DNA]</scope>
    <source>
        <strain evidence="2">Marx 270</strain>
    </source>
</reference>
<reference evidence="1 2" key="1">
    <citation type="submission" date="2014-04" db="EMBL/GenBank/DDBJ databases">
        <authorList>
            <consortium name="DOE Joint Genome Institute"/>
            <person name="Kuo A."/>
            <person name="Kohler A."/>
            <person name="Costa M.D."/>
            <person name="Nagy L.G."/>
            <person name="Floudas D."/>
            <person name="Copeland A."/>
            <person name="Barry K.W."/>
            <person name="Cichocki N."/>
            <person name="Veneault-Fourrey C."/>
            <person name="LaButti K."/>
            <person name="Lindquist E.A."/>
            <person name="Lipzen A."/>
            <person name="Lundell T."/>
            <person name="Morin E."/>
            <person name="Murat C."/>
            <person name="Sun H."/>
            <person name="Tunlid A."/>
            <person name="Henrissat B."/>
            <person name="Grigoriev I.V."/>
            <person name="Hibbett D.S."/>
            <person name="Martin F."/>
            <person name="Nordberg H.P."/>
            <person name="Cantor M.N."/>
            <person name="Hua S.X."/>
        </authorList>
    </citation>
    <scope>NUCLEOTIDE SEQUENCE [LARGE SCALE GENOMIC DNA]</scope>
    <source>
        <strain evidence="1 2">Marx 270</strain>
    </source>
</reference>
<evidence type="ECO:0000313" key="2">
    <source>
        <dbReference type="Proteomes" id="UP000054217"/>
    </source>
</evidence>
<dbReference type="HOGENOM" id="CLU_2868633_0_0_1"/>
<organism evidence="1 2">
    <name type="scientific">Pisolithus tinctorius Marx 270</name>
    <dbReference type="NCBI Taxonomy" id="870435"/>
    <lineage>
        <taxon>Eukaryota</taxon>
        <taxon>Fungi</taxon>
        <taxon>Dikarya</taxon>
        <taxon>Basidiomycota</taxon>
        <taxon>Agaricomycotina</taxon>
        <taxon>Agaricomycetes</taxon>
        <taxon>Agaricomycetidae</taxon>
        <taxon>Boletales</taxon>
        <taxon>Sclerodermatineae</taxon>
        <taxon>Pisolithaceae</taxon>
        <taxon>Pisolithus</taxon>
    </lineage>
</organism>
<proteinExistence type="predicted"/>
<accession>A0A0C3JMS1</accession>
<dbReference type="Proteomes" id="UP000054217">
    <property type="component" value="Unassembled WGS sequence"/>
</dbReference>
<keyword evidence="2" id="KW-1185">Reference proteome</keyword>
<name>A0A0C3JMS1_PISTI</name>
<dbReference type="EMBL" id="KN831952">
    <property type="protein sequence ID" value="KIO10483.1"/>
    <property type="molecule type" value="Genomic_DNA"/>
</dbReference>
<protein>
    <submittedName>
        <fullName evidence="1">Uncharacterized protein</fullName>
    </submittedName>
</protein>
<sequence length="64" mass="7446">MDHRLRAAFRIVDNVADIVQKKDLPRYSTFHTIHLRMHICTYTFGETVHRCRGITGQLPGRAHS</sequence>